<proteinExistence type="inferred from homology"/>
<dbReference type="InterPro" id="IPR050984">
    <property type="entry name" value="Gfo/Idh/MocA_domain"/>
</dbReference>
<sequence>MTAPRWGILGPGGIANAFVKDLRTAGLTIEAVASRSIERAQTFADTYEIPRAHGSYLALAQDPDVDIVYIATTHPQHVAPALLMLEHGKHVLIEKAITANAHEAQLIADAAARHGRLALEAMWTRYLPHMARIREIIAAGTLGDVVALTADHTQKLSSDPNHRINNPELGGGALLDLGIYPISFAWDIFGKPETVTATGTLGATGTDTQVQATFTYSGGRVASTFSSAIARGATAATIMGTEASMYIDPVWYGATSFRVVATDGTVLETYKSHIEGRGMQFQALAAEQLVAAGDLTGGLLPIAESVGIMQTLDEIRRQIGVVYPSDSGELVLH</sequence>
<evidence type="ECO:0000313" key="6">
    <source>
        <dbReference type="EMBL" id="TXK04529.1"/>
    </source>
</evidence>
<dbReference type="InterPro" id="IPR000683">
    <property type="entry name" value="Gfo/Idh/MocA-like_OxRdtase_N"/>
</dbReference>
<comment type="caution">
    <text evidence="6">The sequence shown here is derived from an EMBL/GenBank/DDBJ whole genome shotgun (WGS) entry which is preliminary data.</text>
</comment>
<keyword evidence="3" id="KW-0520">NAD</keyword>
<dbReference type="SUPFAM" id="SSF51735">
    <property type="entry name" value="NAD(P)-binding Rossmann-fold domains"/>
    <property type="match status" value="1"/>
</dbReference>
<accession>A0A5C8HND6</accession>
<keyword evidence="2" id="KW-0560">Oxidoreductase</keyword>
<dbReference type="Proteomes" id="UP000321196">
    <property type="component" value="Unassembled WGS sequence"/>
</dbReference>
<evidence type="ECO:0000256" key="3">
    <source>
        <dbReference type="ARBA" id="ARBA00023027"/>
    </source>
</evidence>
<dbReference type="OrthoDB" id="9815825at2"/>
<evidence type="ECO:0000256" key="2">
    <source>
        <dbReference type="ARBA" id="ARBA00023002"/>
    </source>
</evidence>
<organism evidence="6 7">
    <name type="scientific">Microbacterium mitrae</name>
    <dbReference type="NCBI Taxonomy" id="664640"/>
    <lineage>
        <taxon>Bacteria</taxon>
        <taxon>Bacillati</taxon>
        <taxon>Actinomycetota</taxon>
        <taxon>Actinomycetes</taxon>
        <taxon>Micrococcales</taxon>
        <taxon>Microbacteriaceae</taxon>
        <taxon>Microbacterium</taxon>
    </lineage>
</organism>
<dbReference type="EMBL" id="VRSW01000002">
    <property type="protein sequence ID" value="TXK04529.1"/>
    <property type="molecule type" value="Genomic_DNA"/>
</dbReference>
<dbReference type="SUPFAM" id="SSF55347">
    <property type="entry name" value="Glyceraldehyde-3-phosphate dehydrogenase-like, C-terminal domain"/>
    <property type="match status" value="1"/>
</dbReference>
<evidence type="ECO:0000259" key="4">
    <source>
        <dbReference type="Pfam" id="PF01408"/>
    </source>
</evidence>
<feature type="domain" description="GFO/IDH/MocA-like oxidoreductase" evidence="5">
    <location>
        <begin position="131"/>
        <end position="245"/>
    </location>
</feature>
<comment type="similarity">
    <text evidence="1">Belongs to the Gfo/Idh/MocA family.</text>
</comment>
<dbReference type="Gene3D" id="3.30.360.10">
    <property type="entry name" value="Dihydrodipicolinate Reductase, domain 2"/>
    <property type="match status" value="1"/>
</dbReference>
<evidence type="ECO:0000259" key="5">
    <source>
        <dbReference type="Pfam" id="PF22725"/>
    </source>
</evidence>
<dbReference type="InterPro" id="IPR055170">
    <property type="entry name" value="GFO_IDH_MocA-like_dom"/>
</dbReference>
<evidence type="ECO:0000256" key="1">
    <source>
        <dbReference type="ARBA" id="ARBA00010928"/>
    </source>
</evidence>
<dbReference type="GO" id="GO:0016491">
    <property type="term" value="F:oxidoreductase activity"/>
    <property type="evidence" value="ECO:0007669"/>
    <property type="project" value="UniProtKB-KW"/>
</dbReference>
<dbReference type="PANTHER" id="PTHR22604:SF105">
    <property type="entry name" value="TRANS-1,2-DIHYDROBENZENE-1,2-DIOL DEHYDROGENASE"/>
    <property type="match status" value="1"/>
</dbReference>
<protein>
    <submittedName>
        <fullName evidence="6">Gfo/Idh/MocA family oxidoreductase</fullName>
    </submittedName>
</protein>
<dbReference type="Pfam" id="PF01408">
    <property type="entry name" value="GFO_IDH_MocA"/>
    <property type="match status" value="1"/>
</dbReference>
<name>A0A5C8HND6_9MICO</name>
<dbReference type="GO" id="GO:0000166">
    <property type="term" value="F:nucleotide binding"/>
    <property type="evidence" value="ECO:0007669"/>
    <property type="project" value="InterPro"/>
</dbReference>
<dbReference type="InterPro" id="IPR036291">
    <property type="entry name" value="NAD(P)-bd_dom_sf"/>
</dbReference>
<dbReference type="AlphaFoldDB" id="A0A5C8HND6"/>
<dbReference type="RefSeq" id="WP_147825664.1">
    <property type="nucleotide sequence ID" value="NZ_BAAARG010000002.1"/>
</dbReference>
<dbReference type="Gene3D" id="3.40.50.720">
    <property type="entry name" value="NAD(P)-binding Rossmann-like Domain"/>
    <property type="match status" value="1"/>
</dbReference>
<dbReference type="Pfam" id="PF22725">
    <property type="entry name" value="GFO_IDH_MocA_C3"/>
    <property type="match status" value="1"/>
</dbReference>
<feature type="domain" description="Gfo/Idh/MocA-like oxidoreductase N-terminal" evidence="4">
    <location>
        <begin position="5"/>
        <end position="117"/>
    </location>
</feature>
<dbReference type="PANTHER" id="PTHR22604">
    <property type="entry name" value="OXIDOREDUCTASES"/>
    <property type="match status" value="1"/>
</dbReference>
<evidence type="ECO:0000313" key="7">
    <source>
        <dbReference type="Proteomes" id="UP000321196"/>
    </source>
</evidence>
<reference evidence="6 7" key="1">
    <citation type="submission" date="2019-08" db="EMBL/GenBank/DDBJ databases">
        <authorList>
            <person name="Dong K."/>
        </authorList>
    </citation>
    <scope>NUCLEOTIDE SEQUENCE [LARGE SCALE GENOMIC DNA]</scope>
    <source>
        <strain evidence="6 7">M4-8</strain>
    </source>
</reference>
<gene>
    <name evidence="6" type="ORF">FVP60_07520</name>
</gene>
<keyword evidence="7" id="KW-1185">Reference proteome</keyword>